<dbReference type="OrthoDB" id="5341873at2759"/>
<organism evidence="1 2">
    <name type="scientific">Plectosphaerella plurivora</name>
    <dbReference type="NCBI Taxonomy" id="936078"/>
    <lineage>
        <taxon>Eukaryota</taxon>
        <taxon>Fungi</taxon>
        <taxon>Dikarya</taxon>
        <taxon>Ascomycota</taxon>
        <taxon>Pezizomycotina</taxon>
        <taxon>Sordariomycetes</taxon>
        <taxon>Hypocreomycetidae</taxon>
        <taxon>Glomerellales</taxon>
        <taxon>Plectosphaerellaceae</taxon>
        <taxon>Plectosphaerella</taxon>
    </lineage>
</organism>
<protein>
    <submittedName>
        <fullName evidence="1">Uncharacterized protein</fullName>
    </submittedName>
</protein>
<dbReference type="InterPro" id="IPR018803">
    <property type="entry name" value="Ish1/Msc1-like"/>
</dbReference>
<evidence type="ECO:0000313" key="1">
    <source>
        <dbReference type="EMBL" id="KAH6688999.1"/>
    </source>
</evidence>
<evidence type="ECO:0000313" key="2">
    <source>
        <dbReference type="Proteomes" id="UP000770015"/>
    </source>
</evidence>
<comment type="caution">
    <text evidence="1">The sequence shown here is derived from an EMBL/GenBank/DDBJ whole genome shotgun (WGS) entry which is preliminary data.</text>
</comment>
<reference evidence="1" key="1">
    <citation type="journal article" date="2021" name="Nat. Commun.">
        <title>Genetic determinants of endophytism in the Arabidopsis root mycobiome.</title>
        <authorList>
            <person name="Mesny F."/>
            <person name="Miyauchi S."/>
            <person name="Thiergart T."/>
            <person name="Pickel B."/>
            <person name="Atanasova L."/>
            <person name="Karlsson M."/>
            <person name="Huettel B."/>
            <person name="Barry K.W."/>
            <person name="Haridas S."/>
            <person name="Chen C."/>
            <person name="Bauer D."/>
            <person name="Andreopoulos W."/>
            <person name="Pangilinan J."/>
            <person name="LaButti K."/>
            <person name="Riley R."/>
            <person name="Lipzen A."/>
            <person name="Clum A."/>
            <person name="Drula E."/>
            <person name="Henrissat B."/>
            <person name="Kohler A."/>
            <person name="Grigoriev I.V."/>
            <person name="Martin F.M."/>
            <person name="Hacquard S."/>
        </authorList>
    </citation>
    <scope>NUCLEOTIDE SEQUENCE</scope>
    <source>
        <strain evidence="1">MPI-SDFR-AT-0117</strain>
    </source>
</reference>
<name>A0A9P8VCZ3_9PEZI</name>
<dbReference type="AlphaFoldDB" id="A0A9P8VCZ3"/>
<gene>
    <name evidence="1" type="ORF">F5X68DRAFT_76276</name>
</gene>
<accession>A0A9P8VCZ3</accession>
<dbReference type="Pfam" id="PF10281">
    <property type="entry name" value="Ish1"/>
    <property type="match status" value="1"/>
</dbReference>
<keyword evidence="2" id="KW-1185">Reference proteome</keyword>
<dbReference type="Proteomes" id="UP000770015">
    <property type="component" value="Unassembled WGS sequence"/>
</dbReference>
<proteinExistence type="predicted"/>
<dbReference type="EMBL" id="JAGSXJ010000008">
    <property type="protein sequence ID" value="KAH6688999.1"/>
    <property type="molecule type" value="Genomic_DNA"/>
</dbReference>
<sequence>MPTQLDHAMKSRSSLLAFGGLVTAVAVWAVYGGDMFPREADPTGSPEDWSREDMRRWLSARNLYPGNSATRDELLERVQANLRIPRAQ</sequence>